<organism evidence="3 4">
    <name type="scientific">Lutimonas vermicola</name>
    <dbReference type="NCBI Taxonomy" id="414288"/>
    <lineage>
        <taxon>Bacteria</taxon>
        <taxon>Pseudomonadati</taxon>
        <taxon>Bacteroidota</taxon>
        <taxon>Flavobacteriia</taxon>
        <taxon>Flavobacteriales</taxon>
        <taxon>Flavobacteriaceae</taxon>
        <taxon>Lutimonas</taxon>
    </lineage>
</organism>
<proteinExistence type="predicted"/>
<evidence type="ECO:0000313" key="4">
    <source>
        <dbReference type="Proteomes" id="UP001474120"/>
    </source>
</evidence>
<evidence type="ECO:0000256" key="2">
    <source>
        <dbReference type="SAM" id="Phobius"/>
    </source>
</evidence>
<keyword evidence="2" id="KW-0812">Transmembrane</keyword>
<reference evidence="3 4" key="1">
    <citation type="submission" date="2024-04" db="EMBL/GenBank/DDBJ databases">
        <title>whole genome sequencing of Lutimonas vermicola strain IMCC1616.</title>
        <authorList>
            <person name="Bae S.S."/>
        </authorList>
    </citation>
    <scope>NUCLEOTIDE SEQUENCE [LARGE SCALE GENOMIC DNA]</scope>
    <source>
        <strain evidence="3 4">IMCC1616</strain>
    </source>
</reference>
<dbReference type="EMBL" id="JBCDNA010000001">
    <property type="protein sequence ID" value="MEL4454566.1"/>
    <property type="molecule type" value="Genomic_DNA"/>
</dbReference>
<gene>
    <name evidence="3" type="ORF">AABB81_01565</name>
</gene>
<keyword evidence="1" id="KW-0175">Coiled coil</keyword>
<keyword evidence="2" id="KW-1133">Transmembrane helix</keyword>
<comment type="caution">
    <text evidence="3">The sequence shown here is derived from an EMBL/GenBank/DDBJ whole genome shotgun (WGS) entry which is preliminary data.</text>
</comment>
<dbReference type="RefSeq" id="WP_342158139.1">
    <property type="nucleotide sequence ID" value="NZ_JBCDNA010000001.1"/>
</dbReference>
<keyword evidence="4" id="KW-1185">Reference proteome</keyword>
<feature type="transmembrane region" description="Helical" evidence="2">
    <location>
        <begin position="44"/>
        <end position="63"/>
    </location>
</feature>
<dbReference type="Proteomes" id="UP001474120">
    <property type="component" value="Unassembled WGS sequence"/>
</dbReference>
<sequence>MKVDIKEKLKEEKVLRELSNNHRSIFEKKLQKELHRSSGSIRKYFMVAASVIILFGMGYLFTLTRVDSEVPVQATSSKVSLEEFSPELKKIENYYLTAINFELANLKLTDGNKLILQEYFRKMNSLTNEYKLQSEQLEIDKIDEELINNLIDNLQMRLQLMIELKKELKKLKSKENEANTL</sequence>
<keyword evidence="2" id="KW-0472">Membrane</keyword>
<evidence type="ECO:0000256" key="1">
    <source>
        <dbReference type="SAM" id="Coils"/>
    </source>
</evidence>
<name>A0ABU9KWK0_9FLAO</name>
<protein>
    <submittedName>
        <fullName evidence="3">Uncharacterized protein</fullName>
    </submittedName>
</protein>
<evidence type="ECO:0000313" key="3">
    <source>
        <dbReference type="EMBL" id="MEL4454566.1"/>
    </source>
</evidence>
<feature type="coiled-coil region" evidence="1">
    <location>
        <begin position="116"/>
        <end position="181"/>
    </location>
</feature>
<accession>A0ABU9KWK0</accession>